<evidence type="ECO:0000256" key="3">
    <source>
        <dbReference type="ARBA" id="ARBA00023163"/>
    </source>
</evidence>
<evidence type="ECO:0000313" key="9">
    <source>
        <dbReference type="Proteomes" id="UP000190256"/>
    </source>
</evidence>
<dbReference type="EMBL" id="MRAE01000018">
    <property type="protein sequence ID" value="OOO65670.1"/>
    <property type="molecule type" value="Genomic_DNA"/>
</dbReference>
<dbReference type="GO" id="GO:0005829">
    <property type="term" value="C:cytosol"/>
    <property type="evidence" value="ECO:0007669"/>
    <property type="project" value="TreeGrafter"/>
</dbReference>
<dbReference type="InterPro" id="IPR014710">
    <property type="entry name" value="RmlC-like_jellyroll"/>
</dbReference>
<dbReference type="Pfam" id="PF00027">
    <property type="entry name" value="cNMP_binding"/>
    <property type="match status" value="1"/>
</dbReference>
<dbReference type="Gene3D" id="2.60.120.10">
    <property type="entry name" value="Jelly Rolls"/>
    <property type="match status" value="1"/>
</dbReference>
<evidence type="ECO:0000313" key="7">
    <source>
        <dbReference type="EMBL" id="OOO65670.1"/>
    </source>
</evidence>
<feature type="domain" description="HTH crp-type" evidence="5">
    <location>
        <begin position="151"/>
        <end position="219"/>
    </location>
</feature>
<evidence type="ECO:0000256" key="1">
    <source>
        <dbReference type="ARBA" id="ARBA00023015"/>
    </source>
</evidence>
<comment type="caution">
    <text evidence="7">The sequence shown here is derived from an EMBL/GenBank/DDBJ whole genome shotgun (WGS) entry which is preliminary data.</text>
</comment>
<protein>
    <submittedName>
        <fullName evidence="7">cAMP-binding protein</fullName>
    </submittedName>
</protein>
<dbReference type="SMART" id="SM00100">
    <property type="entry name" value="cNMP"/>
    <property type="match status" value="1"/>
</dbReference>
<organism evidence="7 9">
    <name type="scientific">Clostridium tepidum</name>
    <dbReference type="NCBI Taxonomy" id="1962263"/>
    <lineage>
        <taxon>Bacteria</taxon>
        <taxon>Bacillati</taxon>
        <taxon>Bacillota</taxon>
        <taxon>Clostridia</taxon>
        <taxon>Eubacteriales</taxon>
        <taxon>Clostridiaceae</taxon>
        <taxon>Clostridium</taxon>
    </lineage>
</organism>
<keyword evidence="1" id="KW-0805">Transcription regulation</keyword>
<dbReference type="PROSITE" id="PS50042">
    <property type="entry name" value="CNMP_BINDING_3"/>
    <property type="match status" value="1"/>
</dbReference>
<name>A0A1S9I5T1_9CLOT</name>
<sequence>MNNNVFFTLSKCILFRNFEEKCIEKIIKNINYKVKDYKKDEVIAIEGDYCSNIGIVLDGIIEIQKLFSSGKTVTITSLVKGDIFGEVIVFSSMNKYPSTILSTSNSKIMFISKEDIIKLCSLDPLILNNLMGLLSNKILMLNKKVRNLSYETIRQKISSFLLEQYTNQNSLTIRLNVSRKALAEIFGIPRPSLSRELINMKNDDLIDFEKNIITIKDLEALEEILY</sequence>
<dbReference type="Proteomes" id="UP000190206">
    <property type="component" value="Unassembled WGS sequence"/>
</dbReference>
<proteinExistence type="predicted"/>
<dbReference type="RefSeq" id="WP_078024871.1">
    <property type="nucleotide sequence ID" value="NZ_JADPGM010000007.1"/>
</dbReference>
<evidence type="ECO:0000259" key="5">
    <source>
        <dbReference type="PROSITE" id="PS51063"/>
    </source>
</evidence>
<dbReference type="InterPro" id="IPR000595">
    <property type="entry name" value="cNMP-bd_dom"/>
</dbReference>
<dbReference type="PROSITE" id="PS51063">
    <property type="entry name" value="HTH_CRP_2"/>
    <property type="match status" value="1"/>
</dbReference>
<dbReference type="InterPro" id="IPR050397">
    <property type="entry name" value="Env_Response_Regulators"/>
</dbReference>
<evidence type="ECO:0000256" key="2">
    <source>
        <dbReference type="ARBA" id="ARBA00023125"/>
    </source>
</evidence>
<dbReference type="SUPFAM" id="SSF51206">
    <property type="entry name" value="cAMP-binding domain-like"/>
    <property type="match status" value="1"/>
</dbReference>
<dbReference type="PANTHER" id="PTHR24567:SF58">
    <property type="entry name" value="CYCLIC AMP-BINDING REGULATORY PROTEIN"/>
    <property type="match status" value="1"/>
</dbReference>
<evidence type="ECO:0000313" key="8">
    <source>
        <dbReference type="Proteomes" id="UP000190206"/>
    </source>
</evidence>
<evidence type="ECO:0000313" key="6">
    <source>
        <dbReference type="EMBL" id="OOO61608.1"/>
    </source>
</evidence>
<dbReference type="AlphaFoldDB" id="A0A1S9I5T1"/>
<dbReference type="EMBL" id="MRAD01000011">
    <property type="protein sequence ID" value="OOO61608.1"/>
    <property type="molecule type" value="Genomic_DNA"/>
</dbReference>
<dbReference type="Proteomes" id="UP000190256">
    <property type="component" value="Unassembled WGS sequence"/>
</dbReference>
<dbReference type="CDD" id="cd00038">
    <property type="entry name" value="CAP_ED"/>
    <property type="match status" value="1"/>
</dbReference>
<dbReference type="InterPro" id="IPR036390">
    <property type="entry name" value="WH_DNA-bd_sf"/>
</dbReference>
<keyword evidence="2" id="KW-0238">DNA-binding</keyword>
<gene>
    <name evidence="6" type="ORF">BS637_11005</name>
    <name evidence="7" type="ORF">BS638_08320</name>
</gene>
<dbReference type="SUPFAM" id="SSF46785">
    <property type="entry name" value="Winged helix' DNA-binding domain"/>
    <property type="match status" value="1"/>
</dbReference>
<evidence type="ECO:0000259" key="4">
    <source>
        <dbReference type="PROSITE" id="PS50042"/>
    </source>
</evidence>
<accession>A0A1S9I5T1</accession>
<keyword evidence="3" id="KW-0804">Transcription</keyword>
<dbReference type="Pfam" id="PF13545">
    <property type="entry name" value="HTH_Crp_2"/>
    <property type="match status" value="1"/>
</dbReference>
<keyword evidence="8" id="KW-1185">Reference proteome</keyword>
<dbReference type="InterPro" id="IPR018490">
    <property type="entry name" value="cNMP-bd_dom_sf"/>
</dbReference>
<dbReference type="InterPro" id="IPR012318">
    <property type="entry name" value="HTH_CRP"/>
</dbReference>
<dbReference type="GO" id="GO:0003700">
    <property type="term" value="F:DNA-binding transcription factor activity"/>
    <property type="evidence" value="ECO:0007669"/>
    <property type="project" value="TreeGrafter"/>
</dbReference>
<dbReference type="GO" id="GO:0003677">
    <property type="term" value="F:DNA binding"/>
    <property type="evidence" value="ECO:0007669"/>
    <property type="project" value="UniProtKB-KW"/>
</dbReference>
<reference evidence="6 8" key="2">
    <citation type="submission" date="2016-12" db="EMBL/GenBank/DDBJ databases">
        <title>Clostridium tepidum sp. nov., a close relative of Clostridium sporogenes and Clostridium botulinum Group I.</title>
        <authorList>
            <person name="Dobritsa A.P."/>
            <person name="Kutumbaka K."/>
            <person name="Werner K."/>
            <person name="Samadpour M."/>
        </authorList>
    </citation>
    <scope>NUCLEOTIDE SEQUENCE [LARGE SCALE GENOMIC DNA]</scope>
    <source>
        <strain evidence="6 8">PE</strain>
    </source>
</reference>
<dbReference type="OrthoDB" id="3176638at2"/>
<dbReference type="GeneID" id="70576930"/>
<dbReference type="PANTHER" id="PTHR24567">
    <property type="entry name" value="CRP FAMILY TRANSCRIPTIONAL REGULATORY PROTEIN"/>
    <property type="match status" value="1"/>
</dbReference>
<dbReference type="STRING" id="1962263.BS637_11005"/>
<feature type="domain" description="Cyclic nucleotide-binding" evidence="4">
    <location>
        <begin position="14"/>
        <end position="119"/>
    </location>
</feature>
<reference evidence="7 9" key="1">
    <citation type="submission" date="2016-12" db="EMBL/GenBank/DDBJ databases">
        <title>Clostridium tepidum sp. nov., a close relative of Clostridium sporogenes and Clostridium botulinum Group I.</title>
        <authorList>
            <person name="Dobritsa A.P."/>
            <person name="Kutumbaka K.K."/>
            <person name="Werner K."/>
            <person name="Wiedmann M."/>
            <person name="Asmus A."/>
            <person name="Samadpour M."/>
        </authorList>
    </citation>
    <scope>NUCLEOTIDE SEQUENCE [LARGE SCALE GENOMIC DNA]</scope>
    <source>
        <strain evidence="7 9">IEH 97212</strain>
    </source>
</reference>